<evidence type="ECO:0008006" key="3">
    <source>
        <dbReference type="Google" id="ProtNLM"/>
    </source>
</evidence>
<name>A0A2P5CMG9_TREOI</name>
<proteinExistence type="predicted"/>
<dbReference type="OrthoDB" id="1138703at2759"/>
<evidence type="ECO:0000313" key="2">
    <source>
        <dbReference type="Proteomes" id="UP000237000"/>
    </source>
</evidence>
<dbReference type="InParanoid" id="A0A2P5CMG9"/>
<keyword evidence="2" id="KW-1185">Reference proteome</keyword>
<sequence>MEFCNYRPLVSVVVRTSWTNENPGERLKSCKKLRAYGACGFLCWVDPEMCERSKRVISRLLRRIRDLEAEKSSFDEGEVSTRQSYTTAYDSPGTRGGLSYVAIFH</sequence>
<dbReference type="Proteomes" id="UP000237000">
    <property type="component" value="Unassembled WGS sequence"/>
</dbReference>
<gene>
    <name evidence="1" type="ORF">TorRG33x02_280050</name>
</gene>
<evidence type="ECO:0000313" key="1">
    <source>
        <dbReference type="EMBL" id="PON62231.1"/>
    </source>
</evidence>
<accession>A0A2P5CMG9</accession>
<dbReference type="EMBL" id="JXTC01000349">
    <property type="protein sequence ID" value="PON62231.1"/>
    <property type="molecule type" value="Genomic_DNA"/>
</dbReference>
<comment type="caution">
    <text evidence="1">The sequence shown here is derived from an EMBL/GenBank/DDBJ whole genome shotgun (WGS) entry which is preliminary data.</text>
</comment>
<dbReference type="AlphaFoldDB" id="A0A2P5CMG9"/>
<protein>
    <recommendedName>
        <fullName evidence="3">Zinc finger, GRF-type</fullName>
    </recommendedName>
</protein>
<reference evidence="2" key="1">
    <citation type="submission" date="2016-06" db="EMBL/GenBank/DDBJ databases">
        <title>Parallel loss of symbiosis genes in relatives of nitrogen-fixing non-legume Parasponia.</title>
        <authorList>
            <person name="Van Velzen R."/>
            <person name="Holmer R."/>
            <person name="Bu F."/>
            <person name="Rutten L."/>
            <person name="Van Zeijl A."/>
            <person name="Liu W."/>
            <person name="Santuari L."/>
            <person name="Cao Q."/>
            <person name="Sharma T."/>
            <person name="Shen D."/>
            <person name="Roswanjaya Y."/>
            <person name="Wardhani T."/>
            <person name="Kalhor M.S."/>
            <person name="Jansen J."/>
            <person name="Van den Hoogen J."/>
            <person name="Gungor B."/>
            <person name="Hartog M."/>
            <person name="Hontelez J."/>
            <person name="Verver J."/>
            <person name="Yang W.-C."/>
            <person name="Schijlen E."/>
            <person name="Repin R."/>
            <person name="Schilthuizen M."/>
            <person name="Schranz E."/>
            <person name="Heidstra R."/>
            <person name="Miyata K."/>
            <person name="Fedorova E."/>
            <person name="Kohlen W."/>
            <person name="Bisseling T."/>
            <person name="Smit S."/>
            <person name="Geurts R."/>
        </authorList>
    </citation>
    <scope>NUCLEOTIDE SEQUENCE [LARGE SCALE GENOMIC DNA]</scope>
    <source>
        <strain evidence="2">cv. RG33-2</strain>
    </source>
</reference>
<organism evidence="1 2">
    <name type="scientific">Trema orientale</name>
    <name type="common">Charcoal tree</name>
    <name type="synonym">Celtis orientalis</name>
    <dbReference type="NCBI Taxonomy" id="63057"/>
    <lineage>
        <taxon>Eukaryota</taxon>
        <taxon>Viridiplantae</taxon>
        <taxon>Streptophyta</taxon>
        <taxon>Embryophyta</taxon>
        <taxon>Tracheophyta</taxon>
        <taxon>Spermatophyta</taxon>
        <taxon>Magnoliopsida</taxon>
        <taxon>eudicotyledons</taxon>
        <taxon>Gunneridae</taxon>
        <taxon>Pentapetalae</taxon>
        <taxon>rosids</taxon>
        <taxon>fabids</taxon>
        <taxon>Rosales</taxon>
        <taxon>Cannabaceae</taxon>
        <taxon>Trema</taxon>
    </lineage>
</organism>